<proteinExistence type="predicted"/>
<organism evidence="1 2">
    <name type="scientific">Roseburia inulinivorans</name>
    <dbReference type="NCBI Taxonomy" id="360807"/>
    <lineage>
        <taxon>Bacteria</taxon>
        <taxon>Bacillati</taxon>
        <taxon>Bacillota</taxon>
        <taxon>Clostridia</taxon>
        <taxon>Lachnospirales</taxon>
        <taxon>Lachnospiraceae</taxon>
        <taxon>Roseburia</taxon>
    </lineage>
</organism>
<reference evidence="1 2" key="1">
    <citation type="submission" date="2018-08" db="EMBL/GenBank/DDBJ databases">
        <title>A genome reference for cultivated species of the human gut microbiota.</title>
        <authorList>
            <person name="Zou Y."/>
            <person name="Xue W."/>
            <person name="Luo G."/>
        </authorList>
    </citation>
    <scope>NUCLEOTIDE SEQUENCE [LARGE SCALE GENOMIC DNA]</scope>
    <source>
        <strain evidence="1 2">AF28-15</strain>
    </source>
</reference>
<dbReference type="EMBL" id="QRTF01000047">
    <property type="protein sequence ID" value="RGQ45325.1"/>
    <property type="molecule type" value="Genomic_DNA"/>
</dbReference>
<accession>A0A412B1U2</accession>
<dbReference type="Proteomes" id="UP000283738">
    <property type="component" value="Unassembled WGS sequence"/>
</dbReference>
<dbReference type="PANTHER" id="PTHR21197">
    <property type="entry name" value="UDP-GALACTOPYRANOSE MUTASE"/>
    <property type="match status" value="1"/>
</dbReference>
<dbReference type="Gene3D" id="3.50.50.60">
    <property type="entry name" value="FAD/NAD(P)-binding domain"/>
    <property type="match status" value="1"/>
</dbReference>
<gene>
    <name evidence="1" type="ORF">DWY96_15495</name>
</gene>
<dbReference type="GO" id="GO:0008767">
    <property type="term" value="F:UDP-galactopyranose mutase activity"/>
    <property type="evidence" value="ECO:0007669"/>
    <property type="project" value="TreeGrafter"/>
</dbReference>
<dbReference type="Pfam" id="PF13450">
    <property type="entry name" value="NAD_binding_8"/>
    <property type="match status" value="1"/>
</dbReference>
<dbReference type="InterPro" id="IPR036188">
    <property type="entry name" value="FAD/NAD-bd_sf"/>
</dbReference>
<comment type="caution">
    <text evidence="1">The sequence shown here is derived from an EMBL/GenBank/DDBJ whole genome shotgun (WGS) entry which is preliminary data.</text>
</comment>
<dbReference type="GO" id="GO:0005829">
    <property type="term" value="C:cytosol"/>
    <property type="evidence" value="ECO:0007669"/>
    <property type="project" value="TreeGrafter"/>
</dbReference>
<name>A0A412B1U2_9FIRM</name>
<sequence>MEKYKFLILGAGPAGLTFANRLQQNAEESFLVLEKEKEAGGLCRSVEMDGAPLDIGGGHILDVARPHVNQFLFEFMPESEWNLFTRNSQINLRGALIDHPIEANIWQLPIEQQIEYIKSIAQAGCVQKKKKPENFIEWINWKLGDKIADDYMLPYNQKMFSKELNQLGTYWLEKLPDVSFEDTLRSCLKKKAYGKEPGHARFYYPKKYGYGEVWLRMADKIKKYICYSQSIKKVDFVNRIVTTKNGNIYQAEKIIFTIPWTSVDEFYGMPDDIEKMIPQLKHNAVEIRYYPDNLETNAHWIYYPDLTLPYHRILVRPNFCLNSRGYWTETNAERTDMFSSQDSDKFCYMNQYAYPLNTIDKPYVMKKLLIWAESNQVYGLGRWGEHQHYNSDVTVERAMNLAEKLIEK</sequence>
<dbReference type="GO" id="GO:0050660">
    <property type="term" value="F:flavin adenine dinucleotide binding"/>
    <property type="evidence" value="ECO:0007669"/>
    <property type="project" value="TreeGrafter"/>
</dbReference>
<dbReference type="RefSeq" id="WP_118111980.1">
    <property type="nucleotide sequence ID" value="NZ_QRTF01000047.1"/>
</dbReference>
<dbReference type="PANTHER" id="PTHR21197:SF0">
    <property type="entry name" value="UDP-GALACTOPYRANOSE MUTASE"/>
    <property type="match status" value="1"/>
</dbReference>
<evidence type="ECO:0000313" key="1">
    <source>
        <dbReference type="EMBL" id="RGQ45325.1"/>
    </source>
</evidence>
<protein>
    <submittedName>
        <fullName evidence="1">Amine oxidoreductase</fullName>
    </submittedName>
</protein>
<dbReference type="SUPFAM" id="SSF51971">
    <property type="entry name" value="Nucleotide-binding domain"/>
    <property type="match status" value="1"/>
</dbReference>
<dbReference type="AlphaFoldDB" id="A0A412B1U2"/>
<evidence type="ECO:0000313" key="2">
    <source>
        <dbReference type="Proteomes" id="UP000283738"/>
    </source>
</evidence>